<organism evidence="2 3">
    <name type="scientific">Elaeophora elaphi</name>
    <dbReference type="NCBI Taxonomy" id="1147741"/>
    <lineage>
        <taxon>Eukaryota</taxon>
        <taxon>Metazoa</taxon>
        <taxon>Ecdysozoa</taxon>
        <taxon>Nematoda</taxon>
        <taxon>Chromadorea</taxon>
        <taxon>Rhabditida</taxon>
        <taxon>Spirurina</taxon>
        <taxon>Spiruromorpha</taxon>
        <taxon>Filarioidea</taxon>
        <taxon>Onchocercidae</taxon>
        <taxon>Elaeophora</taxon>
    </lineage>
</organism>
<feature type="compositionally biased region" description="Low complexity" evidence="1">
    <location>
        <begin position="162"/>
        <end position="174"/>
    </location>
</feature>
<keyword evidence="2" id="KW-1185">Reference proteome</keyword>
<evidence type="ECO:0000313" key="2">
    <source>
        <dbReference type="Proteomes" id="UP000050640"/>
    </source>
</evidence>
<proteinExistence type="predicted"/>
<accession>A0A0R3RL18</accession>
<evidence type="ECO:0000313" key="3">
    <source>
        <dbReference type="WBParaSite" id="EEL_0000217701-mRNA-1"/>
    </source>
</evidence>
<feature type="compositionally biased region" description="Basic and acidic residues" evidence="1">
    <location>
        <begin position="51"/>
        <end position="61"/>
    </location>
</feature>
<reference evidence="3" key="1">
    <citation type="submission" date="2017-02" db="UniProtKB">
        <authorList>
            <consortium name="WormBaseParasite"/>
        </authorList>
    </citation>
    <scope>IDENTIFICATION</scope>
</reference>
<dbReference type="WBParaSite" id="EEL_0000217701-mRNA-1">
    <property type="protein sequence ID" value="EEL_0000217701-mRNA-1"/>
    <property type="gene ID" value="EEL_0000217701"/>
</dbReference>
<feature type="compositionally biased region" description="Polar residues" evidence="1">
    <location>
        <begin position="125"/>
        <end position="138"/>
    </location>
</feature>
<evidence type="ECO:0000256" key="1">
    <source>
        <dbReference type="SAM" id="MobiDB-lite"/>
    </source>
</evidence>
<sequence>MEGSTSCTSDNDANTSRESETMIEMRNVTTPAPGSNNSSFVNEAPSPLGHLDPHRLRDMVVDKQTACQTQVESPYKQPYWTPSPADPCQSPSSNIRSAPANSSSPITPVMQPPRLPGTMRDSALLSPSATRTPIQQQPMGMCLPVRSPMGSPSGMHPPPSPYLSRPSSNASSSPYMQTPQTPIHYQGNLQSPAGVIPSNHVSPSPPCAPYLSRMPAVGPPQQQYSCHAQIQQPQWTGQQAQQHFGSGPVHRVMVQRVPYSG</sequence>
<feature type="region of interest" description="Disordered" evidence="1">
    <location>
        <begin position="1"/>
        <end position="181"/>
    </location>
</feature>
<feature type="compositionally biased region" description="Polar residues" evidence="1">
    <location>
        <begin position="89"/>
        <end position="106"/>
    </location>
</feature>
<feature type="compositionally biased region" description="Polar residues" evidence="1">
    <location>
        <begin position="27"/>
        <end position="41"/>
    </location>
</feature>
<feature type="compositionally biased region" description="Polar residues" evidence="1">
    <location>
        <begin position="1"/>
        <end position="14"/>
    </location>
</feature>
<dbReference type="Proteomes" id="UP000050640">
    <property type="component" value="Unplaced"/>
</dbReference>
<dbReference type="AlphaFoldDB" id="A0A0R3RL18"/>
<name>A0A0R3RL18_9BILA</name>
<protein>
    <submittedName>
        <fullName evidence="3">PAM2 domain-containing protein</fullName>
    </submittedName>
</protein>